<dbReference type="InParanoid" id="H2XNP2"/>
<reference evidence="2" key="2">
    <citation type="submission" date="2025-08" db="UniProtKB">
        <authorList>
            <consortium name="Ensembl"/>
        </authorList>
    </citation>
    <scope>IDENTIFICATION</scope>
</reference>
<name>H2XNP2_CIOIN</name>
<accession>H2XNP2</accession>
<dbReference type="GeneTree" id="ENSGT00530000067295"/>
<proteinExistence type="predicted"/>
<dbReference type="Ensembl" id="ENSCINT00000032549.1">
    <property type="protein sequence ID" value="ENSCINP00000031275.1"/>
    <property type="gene ID" value="ENSCING00000020757.1"/>
</dbReference>
<protein>
    <submittedName>
        <fullName evidence="2">Uncharacterized protein</fullName>
    </submittedName>
</protein>
<keyword evidence="3" id="KW-1185">Reference proteome</keyword>
<dbReference type="HOGENOM" id="CLU_1762887_0_0_1"/>
<feature type="compositionally biased region" description="Polar residues" evidence="1">
    <location>
        <begin position="68"/>
        <end position="82"/>
    </location>
</feature>
<sequence>RCSVFLHPTIFIRNIPATVWSDIYITIWFETYCFNTTHKLFKPKDNNSNNKPQQQRSTSKTRRQNSQNVESNNDDQVGTAVNHQRARKKVSTPQQSIKNEYCVTTNSSISNLTTNCERDSLLRPHSNTGNGSVKTGVLASESLRQSLS</sequence>
<evidence type="ECO:0000313" key="3">
    <source>
        <dbReference type="Proteomes" id="UP000008144"/>
    </source>
</evidence>
<reference evidence="3" key="1">
    <citation type="journal article" date="2002" name="Science">
        <title>The draft genome of Ciona intestinalis: insights into chordate and vertebrate origins.</title>
        <authorList>
            <person name="Dehal P."/>
            <person name="Satou Y."/>
            <person name="Campbell R.K."/>
            <person name="Chapman J."/>
            <person name="Degnan B."/>
            <person name="De Tomaso A."/>
            <person name="Davidson B."/>
            <person name="Di Gregorio A."/>
            <person name="Gelpke M."/>
            <person name="Goodstein D.M."/>
            <person name="Harafuji N."/>
            <person name="Hastings K.E."/>
            <person name="Ho I."/>
            <person name="Hotta K."/>
            <person name="Huang W."/>
            <person name="Kawashima T."/>
            <person name="Lemaire P."/>
            <person name="Martinez D."/>
            <person name="Meinertzhagen I.A."/>
            <person name="Necula S."/>
            <person name="Nonaka M."/>
            <person name="Putnam N."/>
            <person name="Rash S."/>
            <person name="Saiga H."/>
            <person name="Satake M."/>
            <person name="Terry A."/>
            <person name="Yamada L."/>
            <person name="Wang H.G."/>
            <person name="Awazu S."/>
            <person name="Azumi K."/>
            <person name="Boore J."/>
            <person name="Branno M."/>
            <person name="Chin-Bow S."/>
            <person name="DeSantis R."/>
            <person name="Doyle S."/>
            <person name="Francino P."/>
            <person name="Keys D.N."/>
            <person name="Haga S."/>
            <person name="Hayashi H."/>
            <person name="Hino K."/>
            <person name="Imai K.S."/>
            <person name="Inaba K."/>
            <person name="Kano S."/>
            <person name="Kobayashi K."/>
            <person name="Kobayashi M."/>
            <person name="Lee B.I."/>
            <person name="Makabe K.W."/>
            <person name="Manohar C."/>
            <person name="Matassi G."/>
            <person name="Medina M."/>
            <person name="Mochizuki Y."/>
            <person name="Mount S."/>
            <person name="Morishita T."/>
            <person name="Miura S."/>
            <person name="Nakayama A."/>
            <person name="Nishizaka S."/>
            <person name="Nomoto H."/>
            <person name="Ohta F."/>
            <person name="Oishi K."/>
            <person name="Rigoutsos I."/>
            <person name="Sano M."/>
            <person name="Sasaki A."/>
            <person name="Sasakura Y."/>
            <person name="Shoguchi E."/>
            <person name="Shin-i T."/>
            <person name="Spagnuolo A."/>
            <person name="Stainier D."/>
            <person name="Suzuki M.M."/>
            <person name="Tassy O."/>
            <person name="Takatori N."/>
            <person name="Tokuoka M."/>
            <person name="Yagi K."/>
            <person name="Yoshizaki F."/>
            <person name="Wada S."/>
            <person name="Zhang C."/>
            <person name="Hyatt P.D."/>
            <person name="Larimer F."/>
            <person name="Detter C."/>
            <person name="Doggett N."/>
            <person name="Glavina T."/>
            <person name="Hawkins T."/>
            <person name="Richardson P."/>
            <person name="Lucas S."/>
            <person name="Kohara Y."/>
            <person name="Levine M."/>
            <person name="Satoh N."/>
            <person name="Rokhsar D.S."/>
        </authorList>
    </citation>
    <scope>NUCLEOTIDE SEQUENCE [LARGE SCALE GENOMIC DNA]</scope>
</reference>
<organism evidence="2 3">
    <name type="scientific">Ciona intestinalis</name>
    <name type="common">Transparent sea squirt</name>
    <name type="synonym">Ascidia intestinalis</name>
    <dbReference type="NCBI Taxonomy" id="7719"/>
    <lineage>
        <taxon>Eukaryota</taxon>
        <taxon>Metazoa</taxon>
        <taxon>Chordata</taxon>
        <taxon>Tunicata</taxon>
        <taxon>Ascidiacea</taxon>
        <taxon>Phlebobranchia</taxon>
        <taxon>Cionidae</taxon>
        <taxon>Ciona</taxon>
    </lineage>
</organism>
<dbReference type="AlphaFoldDB" id="H2XNP2"/>
<evidence type="ECO:0000256" key="1">
    <source>
        <dbReference type="SAM" id="MobiDB-lite"/>
    </source>
</evidence>
<reference evidence="2" key="3">
    <citation type="submission" date="2025-09" db="UniProtKB">
        <authorList>
            <consortium name="Ensembl"/>
        </authorList>
    </citation>
    <scope>IDENTIFICATION</scope>
</reference>
<feature type="region of interest" description="Disordered" evidence="1">
    <location>
        <begin position="41"/>
        <end position="97"/>
    </location>
</feature>
<feature type="region of interest" description="Disordered" evidence="1">
    <location>
        <begin position="121"/>
        <end position="148"/>
    </location>
</feature>
<evidence type="ECO:0000313" key="2">
    <source>
        <dbReference type="Ensembl" id="ENSCINP00000031275.1"/>
    </source>
</evidence>
<dbReference type="Proteomes" id="UP000008144">
    <property type="component" value="Unassembled WGS sequence"/>
</dbReference>